<protein>
    <recommendedName>
        <fullName evidence="5">Mg2 transporter protein CorA family protein</fullName>
    </recommendedName>
</protein>
<dbReference type="Proteomes" id="UP000008461">
    <property type="component" value="Plasmid pHALHY02"/>
</dbReference>
<proteinExistence type="predicted"/>
<evidence type="ECO:0000313" key="4">
    <source>
        <dbReference type="Proteomes" id="UP000008461"/>
    </source>
</evidence>
<dbReference type="KEGG" id="hhy:Halhy_6731"/>
<feature type="transmembrane region" description="Helical" evidence="2">
    <location>
        <begin position="755"/>
        <end position="775"/>
    </location>
</feature>
<feature type="compositionally biased region" description="Polar residues" evidence="1">
    <location>
        <begin position="884"/>
        <end position="897"/>
    </location>
</feature>
<accession>F4L838</accession>
<evidence type="ECO:0000256" key="2">
    <source>
        <dbReference type="SAM" id="Phobius"/>
    </source>
</evidence>
<keyword evidence="2" id="KW-0812">Transmembrane</keyword>
<evidence type="ECO:0008006" key="5">
    <source>
        <dbReference type="Google" id="ProtNLM"/>
    </source>
</evidence>
<keyword evidence="3" id="KW-0614">Plasmid</keyword>
<name>F4L838_HALH1</name>
<feature type="transmembrane region" description="Helical" evidence="2">
    <location>
        <begin position="825"/>
        <end position="845"/>
    </location>
</feature>
<organism evidence="3 4">
    <name type="scientific">Haliscomenobacter hydrossis (strain ATCC 27775 / DSM 1100 / LMG 10767 / O)</name>
    <dbReference type="NCBI Taxonomy" id="760192"/>
    <lineage>
        <taxon>Bacteria</taxon>
        <taxon>Pseudomonadati</taxon>
        <taxon>Bacteroidota</taxon>
        <taxon>Saprospiria</taxon>
        <taxon>Saprospirales</taxon>
        <taxon>Haliscomenobacteraceae</taxon>
        <taxon>Haliscomenobacter</taxon>
    </lineage>
</organism>
<feature type="transmembrane region" description="Helical" evidence="2">
    <location>
        <begin position="787"/>
        <end position="805"/>
    </location>
</feature>
<keyword evidence="2" id="KW-0472">Membrane</keyword>
<keyword evidence="2" id="KW-1133">Transmembrane helix</keyword>
<feature type="region of interest" description="Disordered" evidence="1">
    <location>
        <begin position="856"/>
        <end position="897"/>
    </location>
</feature>
<sequence>MTHTEKPYCFFLGGMDLEMQEIEKILLEHKEETISNKLSWKTAKLSSYKASIKERKKTHCLVFIELTIDDDTILKDLTDYRIIDHHDENDSRLSSIEQVAALLNIELSDYHRLVAINDRAYIPGLLAEGLSRFEIEEIREKDWEAQGIAKPSRKEIESILSTSTSKDSDLQKNPIEQEADITTIHVRLNLPFAPIVDYLTLEEKKTTHLILYNKDAIVYYGPGVGVLRDKFAAEINNKEAYSGGGFNGYFGLNLSKSSDEPKDLARKIATFLKPQYHLSRNIDRLDEIYSYHIFSFPFKLQSFPVEPAQNVLNGKSHWESVLEHLQEDWENNKYELSAPVYYNEFNYFYDFTRDALFDLGPDSKDIYFRSYNLAKKEDRTYKIQIAPSHQEPGGKTYVLSVDSLTLQLHPTGVGVLTFHLKNKEKEQSKPIDIQRINQFGRRIYPPFLMTSATTVAQTESPGKDAEWILALKGENFDTETKNPKSILGVQDLELAKSLTVLGFEETFDAYLSPVEEPRIPAFIQKLLWKDSATITTPPIPILDDRMFVLSWYGHDLLSSHLGQGDASGNANFLNDDWWYEYVFVDNPQAKSCPYPPLARQHIEQSTNARWSSYSTLFGVTRYSFVLLTPQWSTLQKNNTHFLLHHLQTLYFKMVNLCLIQKASLLTFSDQIKMYTNDPAKIKAILKNYSVFVNRQYFREVTAQAQGIELYKLLQNQMGIAEEVVFLERELHSHHNILVLQESEASNEKNERLNRLLALLSTILAVPGIALAYYGINVFDDQLSPFSPLVLGGILLLILGASFFAYRALHAFMRKETGQKFNRNETIHLALAVVFFILIFILPFCFERAGEKNEQQLQQGGLKKEKTLADPKTLPVDSLLKRQTDSLNNRKSKTDAPQ</sequence>
<dbReference type="HOGENOM" id="CLU_322574_0_0_10"/>
<evidence type="ECO:0000313" key="3">
    <source>
        <dbReference type="EMBL" id="AEE54546.1"/>
    </source>
</evidence>
<reference key="2">
    <citation type="submission" date="2011-04" db="EMBL/GenBank/DDBJ databases">
        <title>Complete sequence of plasmid 2 of Haliscomenobacter hydrossis DSM 1100.</title>
        <authorList>
            <consortium name="US DOE Joint Genome Institute (JGI-PGF)"/>
            <person name="Lucas S."/>
            <person name="Han J."/>
            <person name="Lapidus A."/>
            <person name="Bruce D."/>
            <person name="Goodwin L."/>
            <person name="Pitluck S."/>
            <person name="Peters L."/>
            <person name="Kyrpides N."/>
            <person name="Mavromatis K."/>
            <person name="Ivanova N."/>
            <person name="Ovchinnikova G."/>
            <person name="Pagani I."/>
            <person name="Daligault H."/>
            <person name="Detter J.C."/>
            <person name="Han C."/>
            <person name="Land M."/>
            <person name="Hauser L."/>
            <person name="Markowitz V."/>
            <person name="Cheng J.-F."/>
            <person name="Hugenholtz P."/>
            <person name="Woyke T."/>
            <person name="Wu D."/>
            <person name="Verbarg S."/>
            <person name="Frueling A."/>
            <person name="Brambilla E."/>
            <person name="Klenk H.-P."/>
            <person name="Eisen J.A."/>
        </authorList>
    </citation>
    <scope>NUCLEOTIDE SEQUENCE</scope>
    <source>
        <strain>DSM 1100</strain>
    </source>
</reference>
<gene>
    <name evidence="3" type="ordered locus">Halhy_6731</name>
</gene>
<reference evidence="3 4" key="1">
    <citation type="journal article" date="2011" name="Stand. Genomic Sci.">
        <title>Complete genome sequence of Haliscomenobacter hydrossis type strain (O).</title>
        <authorList>
            <consortium name="US DOE Joint Genome Institute (JGI-PGF)"/>
            <person name="Daligault H."/>
            <person name="Lapidus A."/>
            <person name="Zeytun A."/>
            <person name="Nolan M."/>
            <person name="Lucas S."/>
            <person name="Del Rio T.G."/>
            <person name="Tice H."/>
            <person name="Cheng J.F."/>
            <person name="Tapia R."/>
            <person name="Han C."/>
            <person name="Goodwin L."/>
            <person name="Pitluck S."/>
            <person name="Liolios K."/>
            <person name="Pagani I."/>
            <person name="Ivanova N."/>
            <person name="Huntemann M."/>
            <person name="Mavromatis K."/>
            <person name="Mikhailova N."/>
            <person name="Pati A."/>
            <person name="Chen A."/>
            <person name="Palaniappan K."/>
            <person name="Land M."/>
            <person name="Hauser L."/>
            <person name="Brambilla E.M."/>
            <person name="Rohde M."/>
            <person name="Verbarg S."/>
            <person name="Goker M."/>
            <person name="Bristow J."/>
            <person name="Eisen J.A."/>
            <person name="Markowitz V."/>
            <person name="Hugenholtz P."/>
            <person name="Kyrpides N.C."/>
            <person name="Klenk H.P."/>
            <person name="Woyke T."/>
        </authorList>
    </citation>
    <scope>NUCLEOTIDE SEQUENCE [LARGE SCALE GENOMIC DNA]</scope>
    <source>
        <strain evidence="4">ATCC 27775 / DSM 1100 / LMG 10767 / O</strain>
        <plasmid evidence="4">Plasmid pHALHY02</plasmid>
    </source>
</reference>
<dbReference type="AlphaFoldDB" id="F4L838"/>
<dbReference type="EMBL" id="CP002693">
    <property type="protein sequence ID" value="AEE54546.1"/>
    <property type="molecule type" value="Genomic_DNA"/>
</dbReference>
<keyword evidence="4" id="KW-1185">Reference proteome</keyword>
<evidence type="ECO:0000256" key="1">
    <source>
        <dbReference type="SAM" id="MobiDB-lite"/>
    </source>
</evidence>
<dbReference type="RefSeq" id="WP_013769062.1">
    <property type="nucleotide sequence ID" value="NC_015512.1"/>
</dbReference>
<geneLocation type="plasmid" evidence="3 4">
    <name>pHALHY02</name>
</geneLocation>
<dbReference type="OrthoDB" id="961808at2"/>